<evidence type="ECO:0000259" key="7">
    <source>
        <dbReference type="PROSITE" id="PS50850"/>
    </source>
</evidence>
<evidence type="ECO:0000313" key="9">
    <source>
        <dbReference type="Proteomes" id="UP000016842"/>
    </source>
</evidence>
<feature type="transmembrane region" description="Helical" evidence="6">
    <location>
        <begin position="202"/>
        <end position="225"/>
    </location>
</feature>
<dbReference type="PROSITE" id="PS50850">
    <property type="entry name" value="MFS"/>
    <property type="match status" value="1"/>
</dbReference>
<evidence type="ECO:0000313" key="8">
    <source>
        <dbReference type="EMBL" id="ERM03127.1"/>
    </source>
</evidence>
<dbReference type="PATRIC" id="fig|1337887.3.peg.835"/>
<dbReference type="EMBL" id="ASXJ01000039">
    <property type="protein sequence ID" value="ERM03127.1"/>
    <property type="molecule type" value="Genomic_DNA"/>
</dbReference>
<dbReference type="AlphaFoldDB" id="U4VJR0"/>
<keyword evidence="3 6" id="KW-0812">Transmembrane</keyword>
<dbReference type="InterPro" id="IPR050189">
    <property type="entry name" value="MFS_Efflux_Transporters"/>
</dbReference>
<comment type="caution">
    <text evidence="8">The sequence shown here is derived from an EMBL/GenBank/DDBJ whole genome shotgun (WGS) entry which is preliminary data.</text>
</comment>
<dbReference type="InterPro" id="IPR036259">
    <property type="entry name" value="MFS_trans_sf"/>
</dbReference>
<organism evidence="8 9">
    <name type="scientific">Brucella intermedia 229E</name>
    <dbReference type="NCBI Taxonomy" id="1337887"/>
    <lineage>
        <taxon>Bacteria</taxon>
        <taxon>Pseudomonadati</taxon>
        <taxon>Pseudomonadota</taxon>
        <taxon>Alphaproteobacteria</taxon>
        <taxon>Hyphomicrobiales</taxon>
        <taxon>Brucellaceae</taxon>
        <taxon>Brucella/Ochrobactrum group</taxon>
        <taxon>Brucella</taxon>
    </lineage>
</organism>
<evidence type="ECO:0000256" key="1">
    <source>
        <dbReference type="ARBA" id="ARBA00004651"/>
    </source>
</evidence>
<name>U4VJR0_9HYPH</name>
<feature type="transmembrane region" description="Helical" evidence="6">
    <location>
        <begin position="70"/>
        <end position="89"/>
    </location>
</feature>
<feature type="domain" description="Major facilitator superfamily (MFS) profile" evidence="7">
    <location>
        <begin position="5"/>
        <end position="385"/>
    </location>
</feature>
<feature type="transmembrane region" description="Helical" evidence="6">
    <location>
        <begin position="357"/>
        <end position="377"/>
    </location>
</feature>
<proteinExistence type="predicted"/>
<dbReference type="PANTHER" id="PTHR43124">
    <property type="entry name" value="PURINE EFFLUX PUMP PBUE"/>
    <property type="match status" value="1"/>
</dbReference>
<feature type="transmembrane region" description="Helical" evidence="6">
    <location>
        <begin position="159"/>
        <end position="181"/>
    </location>
</feature>
<dbReference type="Pfam" id="PF07690">
    <property type="entry name" value="MFS_1"/>
    <property type="match status" value="1"/>
</dbReference>
<dbReference type="CDD" id="cd17324">
    <property type="entry name" value="MFS_NepI_like"/>
    <property type="match status" value="1"/>
</dbReference>
<feature type="transmembrane region" description="Helical" evidence="6">
    <location>
        <begin position="329"/>
        <end position="351"/>
    </location>
</feature>
<evidence type="ECO:0000256" key="3">
    <source>
        <dbReference type="ARBA" id="ARBA00022692"/>
    </source>
</evidence>
<dbReference type="InterPro" id="IPR011701">
    <property type="entry name" value="MFS"/>
</dbReference>
<evidence type="ECO:0000256" key="4">
    <source>
        <dbReference type="ARBA" id="ARBA00022989"/>
    </source>
</evidence>
<accession>U4VJR0</accession>
<dbReference type="PANTHER" id="PTHR43124:SF10">
    <property type="entry name" value="PURINE EFFLUX PUMP PBUE"/>
    <property type="match status" value="1"/>
</dbReference>
<keyword evidence="2" id="KW-1003">Cell membrane</keyword>
<evidence type="ECO:0000256" key="6">
    <source>
        <dbReference type="SAM" id="Phobius"/>
    </source>
</evidence>
<feature type="transmembrane region" description="Helical" evidence="6">
    <location>
        <begin position="95"/>
        <end position="118"/>
    </location>
</feature>
<feature type="transmembrane region" description="Helical" evidence="6">
    <location>
        <begin position="43"/>
        <end position="63"/>
    </location>
</feature>
<gene>
    <name evidence="8" type="ORF">Q644_13110</name>
</gene>
<evidence type="ECO:0000256" key="5">
    <source>
        <dbReference type="ARBA" id="ARBA00023136"/>
    </source>
</evidence>
<dbReference type="GO" id="GO:0022857">
    <property type="term" value="F:transmembrane transporter activity"/>
    <property type="evidence" value="ECO:0007669"/>
    <property type="project" value="InterPro"/>
</dbReference>
<dbReference type="Gene3D" id="1.20.1250.20">
    <property type="entry name" value="MFS general substrate transporter like domains"/>
    <property type="match status" value="1"/>
</dbReference>
<feature type="transmembrane region" description="Helical" evidence="6">
    <location>
        <begin position="295"/>
        <end position="317"/>
    </location>
</feature>
<evidence type="ECO:0000256" key="2">
    <source>
        <dbReference type="ARBA" id="ARBA00022475"/>
    </source>
</evidence>
<dbReference type="InterPro" id="IPR020846">
    <property type="entry name" value="MFS_dom"/>
</dbReference>
<dbReference type="Proteomes" id="UP000016842">
    <property type="component" value="Unassembled WGS sequence"/>
</dbReference>
<feature type="transmembrane region" description="Helical" evidence="6">
    <location>
        <begin position="269"/>
        <end position="289"/>
    </location>
</feature>
<dbReference type="SUPFAM" id="SSF103473">
    <property type="entry name" value="MFS general substrate transporter"/>
    <property type="match status" value="1"/>
</dbReference>
<keyword evidence="4 6" id="KW-1133">Transmembrane helix</keyword>
<feature type="transmembrane region" description="Helical" evidence="6">
    <location>
        <begin position="240"/>
        <end position="262"/>
    </location>
</feature>
<sequence length="392" mass="40697">MDPPRIFVLALATFVTGTAENIIVGILPGIARGLDVSVSAAGQLTSIFSITFALAAPLALVLTTRFERKAILVSALGVFIASNIVASLSPPNYGVLFAARIGMAMASAAVCLIATMLATELVIPAMRGRAIGIIFVGISGSMVAGVPTGGMIVNEWLGWRAVFLCLASAAALVLLLSMHALSGAGGRSQRGLPPYTPHLKSFRLVSAQLVSILMIGGHFVLFAYLTPYLLEAVHVSSQRIIWAMLAFGLAGMTGGYLGGLLADKLSPRLAIVLTPLLYLTALMAIPVAVNSSTVFGMVLMIWACLSWMISPVVQSFLMTTDPATADAGVGINLSAMHVGVALGTATGGLAFEYMSLQALPWTGSVLVGLSLLCALNASRSFPGRMASIDTSR</sequence>
<comment type="subcellular location">
    <subcellularLocation>
        <location evidence="1">Cell membrane</location>
        <topology evidence="1">Multi-pass membrane protein</topology>
    </subcellularLocation>
</comment>
<protein>
    <submittedName>
        <fullName evidence="8">MFS transporter</fullName>
    </submittedName>
</protein>
<reference evidence="8 9" key="1">
    <citation type="journal article" date="2014" name="FEMS Microbiol. Lett.">
        <title>Genome sequencing analysis reveals virulence-related gene content of Ochrobactrum intermedium strain 229E, a urease-positive strain isolated from the human gastric niche.</title>
        <authorList>
            <person name="Kulkarni G.J."/>
            <person name="Shetty S."/>
            <person name="Dharne M.S."/>
            <person name="Shouche Y.S."/>
        </authorList>
    </citation>
    <scope>NUCLEOTIDE SEQUENCE [LARGE SCALE GENOMIC DNA]</scope>
    <source>
        <strain evidence="8 9">229E</strain>
    </source>
</reference>
<dbReference type="GO" id="GO:0005886">
    <property type="term" value="C:plasma membrane"/>
    <property type="evidence" value="ECO:0007669"/>
    <property type="project" value="UniProtKB-SubCell"/>
</dbReference>
<keyword evidence="5 6" id="KW-0472">Membrane</keyword>
<feature type="transmembrane region" description="Helical" evidence="6">
    <location>
        <begin position="130"/>
        <end position="153"/>
    </location>
</feature>